<dbReference type="EC" id="3.1.3.16" evidence="1"/>
<dbReference type="FunFam" id="3.60.21.10:FF:000165">
    <property type="entry name" value="Serine/threonine-protein phosphatase"/>
    <property type="match status" value="1"/>
</dbReference>
<dbReference type="GO" id="GO:0005634">
    <property type="term" value="C:nucleus"/>
    <property type="evidence" value="ECO:0000318"/>
    <property type="project" value="GO_Central"/>
</dbReference>
<name>A0A2A6BNS4_PRIPA</name>
<evidence type="ECO:0000256" key="1">
    <source>
        <dbReference type="RuleBase" id="RU004273"/>
    </source>
</evidence>
<keyword evidence="1" id="KW-0378">Hydrolase</keyword>
<protein>
    <recommendedName>
        <fullName evidence="1">Serine/threonine-protein phosphatase</fullName>
        <ecNumber evidence="1">3.1.3.16</ecNumber>
    </recommendedName>
</protein>
<dbReference type="AlphaFoldDB" id="A0A2A6BNS4"/>
<sequence>MGNTLSDSSSATSGDIWDIWTKDEEEEARQLAREYGIACTVTDGAAGGNDPTGVSVSATGAATATAGAPAADAAPQPQFSAAMLEAMAMDPPYADDLCGLEPDPNEEWEECPPSPRIKESRLTPEERAKYLGLLDQIFHPDTILGVRVDFDPNDVAEVCDNVIPYLESEPMLIEDVPFDITIVADLHGQLYDLNIVFKAEERDGKKGWENMKFLFLGDYVDRGRQSLEIVMALYCIKMLYPDRIFLLRGNHEYVSLNMKGGFALELFDRYSEEDWPQVYSKVNESFCYLSIAAIVGNSYLCVHAGISMHAFTRRHLLAIQKPVLEDKKDLLIHDAEWSDPVIGLKGSTYNGMRKCSVLFGLDELAFALYNMGCTTLFRGHSIMNHGFEIIGGMCISLFTATGTKNFNDGAVAIIDADGKLSFRIIKCSPERVALVNKLRRRDGGVVDVEDDCLTVEDDSGDGETLNLWRKK</sequence>
<dbReference type="Proteomes" id="UP000005239">
    <property type="component" value="Unassembled WGS sequence"/>
</dbReference>
<proteinExistence type="inferred from homology"/>
<organism evidence="2 3">
    <name type="scientific">Pristionchus pacificus</name>
    <name type="common">Parasitic nematode worm</name>
    <dbReference type="NCBI Taxonomy" id="54126"/>
    <lineage>
        <taxon>Eukaryota</taxon>
        <taxon>Metazoa</taxon>
        <taxon>Ecdysozoa</taxon>
        <taxon>Nematoda</taxon>
        <taxon>Chromadorea</taxon>
        <taxon>Rhabditida</taxon>
        <taxon>Rhabditina</taxon>
        <taxon>Diplogasteromorpha</taxon>
        <taxon>Diplogasteroidea</taxon>
        <taxon>Neodiplogasteridae</taxon>
        <taxon>Pristionchus</taxon>
    </lineage>
</organism>
<dbReference type="EnsemblMetazoa" id="PPA33111.1">
    <property type="protein sequence ID" value="PPA33111.1"/>
    <property type="gene ID" value="WBGene00205971"/>
</dbReference>
<dbReference type="InterPro" id="IPR029052">
    <property type="entry name" value="Metallo-depent_PP-like"/>
</dbReference>
<accession>A0A2A6BNS4</accession>
<evidence type="ECO:0000313" key="3">
    <source>
        <dbReference type="Proteomes" id="UP000005239"/>
    </source>
</evidence>
<dbReference type="SMART" id="SM00156">
    <property type="entry name" value="PP2Ac"/>
    <property type="match status" value="1"/>
</dbReference>
<dbReference type="PRINTS" id="PR00114">
    <property type="entry name" value="STPHPHTASE"/>
</dbReference>
<reference evidence="2" key="2">
    <citation type="submission" date="2022-06" db="UniProtKB">
        <authorList>
            <consortium name="EnsemblMetazoa"/>
        </authorList>
    </citation>
    <scope>IDENTIFICATION</scope>
    <source>
        <strain evidence="2">PS312</strain>
    </source>
</reference>
<gene>
    <name evidence="2" type="primary">WBGene00205971</name>
</gene>
<dbReference type="GO" id="GO:0005737">
    <property type="term" value="C:cytoplasm"/>
    <property type="evidence" value="ECO:0000318"/>
    <property type="project" value="GO_Central"/>
</dbReference>
<comment type="catalytic activity">
    <reaction evidence="1">
        <text>O-phospho-L-threonyl-[protein] + H2O = L-threonyl-[protein] + phosphate</text>
        <dbReference type="Rhea" id="RHEA:47004"/>
        <dbReference type="Rhea" id="RHEA-COMP:11060"/>
        <dbReference type="Rhea" id="RHEA-COMP:11605"/>
        <dbReference type="ChEBI" id="CHEBI:15377"/>
        <dbReference type="ChEBI" id="CHEBI:30013"/>
        <dbReference type="ChEBI" id="CHEBI:43474"/>
        <dbReference type="ChEBI" id="CHEBI:61977"/>
        <dbReference type="EC" id="3.1.3.16"/>
    </reaction>
</comment>
<dbReference type="OrthoDB" id="442428at2759"/>
<dbReference type="InterPro" id="IPR004843">
    <property type="entry name" value="Calcineurin-like_PHP"/>
</dbReference>
<dbReference type="PROSITE" id="PS00125">
    <property type="entry name" value="SER_THR_PHOSPHATASE"/>
    <property type="match status" value="1"/>
</dbReference>
<dbReference type="CDD" id="cd00144">
    <property type="entry name" value="MPP_PPP_family"/>
    <property type="match status" value="1"/>
</dbReference>
<dbReference type="GO" id="GO:0004722">
    <property type="term" value="F:protein serine/threonine phosphatase activity"/>
    <property type="evidence" value="ECO:0000318"/>
    <property type="project" value="GO_Central"/>
</dbReference>
<dbReference type="PANTHER" id="PTHR11668:SF491">
    <property type="entry name" value="SERINE_THREONINE-PROTEIN PHOSPHATASE"/>
    <property type="match status" value="1"/>
</dbReference>
<dbReference type="Pfam" id="PF00149">
    <property type="entry name" value="Metallophos"/>
    <property type="match status" value="1"/>
</dbReference>
<evidence type="ECO:0000313" key="2">
    <source>
        <dbReference type="EnsemblMetazoa" id="PPA33111.1"/>
    </source>
</evidence>
<comment type="similarity">
    <text evidence="1">Belongs to the PPP phosphatase family.</text>
</comment>
<dbReference type="SUPFAM" id="SSF56300">
    <property type="entry name" value="Metallo-dependent phosphatases"/>
    <property type="match status" value="1"/>
</dbReference>
<dbReference type="InterPro" id="IPR006186">
    <property type="entry name" value="Ser/Thr-sp_prot-phosphatase"/>
</dbReference>
<reference evidence="3" key="1">
    <citation type="journal article" date="2008" name="Nat. Genet.">
        <title>The Pristionchus pacificus genome provides a unique perspective on nematode lifestyle and parasitism.</title>
        <authorList>
            <person name="Dieterich C."/>
            <person name="Clifton S.W."/>
            <person name="Schuster L.N."/>
            <person name="Chinwalla A."/>
            <person name="Delehaunty K."/>
            <person name="Dinkelacker I."/>
            <person name="Fulton L."/>
            <person name="Fulton R."/>
            <person name="Godfrey J."/>
            <person name="Minx P."/>
            <person name="Mitreva M."/>
            <person name="Roeseler W."/>
            <person name="Tian H."/>
            <person name="Witte H."/>
            <person name="Yang S.P."/>
            <person name="Wilson R.K."/>
            <person name="Sommer R.J."/>
        </authorList>
    </citation>
    <scope>NUCLEOTIDE SEQUENCE [LARGE SCALE GENOMIC DNA]</scope>
    <source>
        <strain evidence="3">PS312</strain>
    </source>
</reference>
<keyword evidence="3" id="KW-1185">Reference proteome</keyword>
<dbReference type="Gene3D" id="3.60.21.10">
    <property type="match status" value="1"/>
</dbReference>
<dbReference type="InterPro" id="IPR050341">
    <property type="entry name" value="PP1_catalytic_subunit"/>
</dbReference>
<dbReference type="PANTHER" id="PTHR11668">
    <property type="entry name" value="SERINE/THREONINE PROTEIN PHOSPHATASE"/>
    <property type="match status" value="1"/>
</dbReference>
<accession>A0A8R1YNN3</accession>